<evidence type="ECO:0000256" key="8">
    <source>
        <dbReference type="ARBA" id="ARBA00022741"/>
    </source>
</evidence>
<dbReference type="FunFam" id="3.30.470.20:FF:000012">
    <property type="entry name" value="Pyruvate carboxylase"/>
    <property type="match status" value="1"/>
</dbReference>
<reference evidence="19" key="1">
    <citation type="submission" date="2022-07" db="EMBL/GenBank/DDBJ databases">
        <title>Phylogenomic reconstructions and comparative analyses of Kickxellomycotina fungi.</title>
        <authorList>
            <person name="Reynolds N.K."/>
            <person name="Stajich J.E."/>
            <person name="Barry K."/>
            <person name="Grigoriev I.V."/>
            <person name="Crous P."/>
            <person name="Smith M.E."/>
        </authorList>
    </citation>
    <scope>NUCLEOTIDE SEQUENCE</scope>
    <source>
        <strain evidence="19">NRRL 3115</strain>
    </source>
</reference>
<dbReference type="GO" id="GO:0046872">
    <property type="term" value="F:metal ion binding"/>
    <property type="evidence" value="ECO:0007669"/>
    <property type="project" value="UniProtKB-KW"/>
</dbReference>
<keyword evidence="9 13" id="KW-0067">ATP-binding</keyword>
<dbReference type="InterPro" id="IPR005481">
    <property type="entry name" value="BC-like_N"/>
</dbReference>
<dbReference type="NCBIfam" id="NF009554">
    <property type="entry name" value="PRK12999.1"/>
    <property type="match status" value="1"/>
</dbReference>
<dbReference type="OrthoDB" id="196847at2759"/>
<name>A0A9W8KW89_9FUNG</name>
<evidence type="ECO:0000256" key="2">
    <source>
        <dbReference type="ARBA" id="ARBA00002380"/>
    </source>
</evidence>
<evidence type="ECO:0000313" key="20">
    <source>
        <dbReference type="Proteomes" id="UP001151518"/>
    </source>
</evidence>
<dbReference type="SUPFAM" id="SSF52440">
    <property type="entry name" value="PreATP-grasp domain"/>
    <property type="match status" value="1"/>
</dbReference>
<feature type="domain" description="Lipoyl-binding" evidence="15">
    <location>
        <begin position="1210"/>
        <end position="1288"/>
    </location>
</feature>
<dbReference type="Gene3D" id="3.20.20.70">
    <property type="entry name" value="Aldolase class I"/>
    <property type="match status" value="1"/>
</dbReference>
<evidence type="ECO:0000259" key="18">
    <source>
        <dbReference type="PROSITE" id="PS50991"/>
    </source>
</evidence>
<sequence length="1291" mass="141962">MQQSNADARRPSYELPPQVTITIGGTTDTTTASIESAKMKPTGNNMSEEAFPSDGIASISASVVPSRQNNGEESPDMNFDYLKYSFRSLSRPASHENLAKLAGEKAEDVERRFHMPNEEGLQHLKNTSPVVSNKFHKVLIVNRGEIAMRIMRTAHELGLKTVAIYAYEDRLSMHRYKADESYQIAPEGKHTPVGAYLAQDDIIDIAVKRNCDAVHPGYGFLSENAEFARKVEAAGLKWVGPRPDTIDALGDKVKARNVAIECGVAVVPGTDGPIDNLADAQAFCNEHGFPVIIKAAMGGGGRGMRVVRKAEELDSAFERARSEALSAFGDGTVFIERFLDRPKHIEVQLLGDGKDSVIHLYERDCSVQRRHQKVIEIAPAPTLDVAVRDAILVDAVKIARHVNYRNAGTAEFLVDSKGHYFIEINPRIQVEHTVTEEITGLDLISLQLHIAAGWSLPELHLSQDRITIRGFAIQCRVTTEDPSQGFQPDIGKIEVYRSPGGNGVRLDGGSGFTGSIITPYYDSLLVKLTCSGATFEKARRRTLASLVEFRISGVKTNMWFLQRLLSNETFIKGDCWTTFIDDTPTLFTVTKFRNRAAKLLTYLGDLVVNGCRIQGQVTQPLDNLQEPIVPTLLDSQGKVVEVTTAPPAGWRDILLRNGPAAFAQAVRQHKGMLIMDTTWRDAHQSLLATRLRTHDMERIAPVTAHALSNAFALEMWGGATFDVAMRFLHEDPWDRLDRLRRLVPNIPFQMLLRGANAVGYTSYPDNVVYEFCKQARKHGVDVFRVFDSLNYVENLKLGIDAVRKANGVIEATICYTGDVTNPSKHPKYTLEYYLDLVDELVALDIHILGIKDMAGLLKPRAARILIGAIRSRHPDLPIHVHTHDTAGAGVASMIACAEAGADIVDLAIDSMSGVTSQPCMGAFVAALEDTEHDTGISTEAIEALNSYWEQTRLLYACFDPGVKASDTSVYQHEMPGGQYTNLLFQAQSLGLGSRWNDVKFAYAEANRICGDLVKVTPSSKVVGDFAQFMVSNHLSGEEVIERASTLSFPKSVVEFFQGYLGQPVGGFPEELRNAIIRDAPRIDGRPGATLEPLDFDKLRRDLEDKWGPGSVRDVDLLSAALYPAVFDEFQAQRQKYGNLSLIPTPLFLSPLEVNQEIQVQLEVGKTLIVRFIALGPLHKDTARRDVYFELNGEPRIVSVEDTSVQPEAKVRTRADPTKKNQLGAPMSGAVVEIKVAVGDKVKAGQAICVLSAMKMETVVGAPADGTVETLDVEMNDSLSAGDLICSISVDK</sequence>
<dbReference type="InterPro" id="IPR011053">
    <property type="entry name" value="Single_hybrid_motif"/>
</dbReference>
<dbReference type="CDD" id="cd07937">
    <property type="entry name" value="DRE_TIM_PC_TC_5S"/>
    <property type="match status" value="1"/>
</dbReference>
<feature type="compositionally biased region" description="Low complexity" evidence="14">
    <location>
        <begin position="20"/>
        <end position="31"/>
    </location>
</feature>
<comment type="pathway">
    <text evidence="3">Carbohydrate biosynthesis; gluconeogenesis.</text>
</comment>
<evidence type="ECO:0000256" key="11">
    <source>
        <dbReference type="ARBA" id="ARBA00023268"/>
    </source>
</evidence>
<dbReference type="Proteomes" id="UP001151518">
    <property type="component" value="Unassembled WGS sequence"/>
</dbReference>
<dbReference type="PROSITE" id="PS50968">
    <property type="entry name" value="BIOTINYL_LIPOYL"/>
    <property type="match status" value="1"/>
</dbReference>
<evidence type="ECO:0000256" key="6">
    <source>
        <dbReference type="ARBA" id="ARBA00022598"/>
    </source>
</evidence>
<dbReference type="InterPro" id="IPR000891">
    <property type="entry name" value="PYR_CT"/>
</dbReference>
<keyword evidence="11" id="KW-0511">Multifunctional enzyme</keyword>
<organism evidence="19 20">
    <name type="scientific">Coemansia spiralis</name>
    <dbReference type="NCBI Taxonomy" id="417178"/>
    <lineage>
        <taxon>Eukaryota</taxon>
        <taxon>Fungi</taxon>
        <taxon>Fungi incertae sedis</taxon>
        <taxon>Zoopagomycota</taxon>
        <taxon>Kickxellomycotina</taxon>
        <taxon>Kickxellomycetes</taxon>
        <taxon>Kickxellales</taxon>
        <taxon>Kickxellaceae</taxon>
        <taxon>Coemansia</taxon>
    </lineage>
</organism>
<keyword evidence="19" id="KW-0670">Pyruvate</keyword>
<dbReference type="Pfam" id="PF00364">
    <property type="entry name" value="Biotin_lipoyl"/>
    <property type="match status" value="1"/>
</dbReference>
<evidence type="ECO:0000256" key="13">
    <source>
        <dbReference type="PROSITE-ProRule" id="PRU00409"/>
    </source>
</evidence>
<keyword evidence="5" id="KW-0312">Gluconeogenesis</keyword>
<dbReference type="GO" id="GO:0006094">
    <property type="term" value="P:gluconeogenesis"/>
    <property type="evidence" value="ECO:0007669"/>
    <property type="project" value="UniProtKB-KW"/>
</dbReference>
<protein>
    <recommendedName>
        <fullName evidence="4">pyruvate carboxylase</fullName>
        <ecNumber evidence="4">6.4.1.1</ecNumber>
    </recommendedName>
</protein>
<dbReference type="InterPro" id="IPR003379">
    <property type="entry name" value="Carboxylase_cons_dom"/>
</dbReference>
<evidence type="ECO:0000256" key="10">
    <source>
        <dbReference type="ARBA" id="ARBA00023267"/>
    </source>
</evidence>
<dbReference type="SUPFAM" id="SSF51230">
    <property type="entry name" value="Single hybrid motif"/>
    <property type="match status" value="1"/>
</dbReference>
<dbReference type="EMBL" id="JANBTW010000043">
    <property type="protein sequence ID" value="KAJ2676022.1"/>
    <property type="molecule type" value="Genomic_DNA"/>
</dbReference>
<evidence type="ECO:0000256" key="9">
    <source>
        <dbReference type="ARBA" id="ARBA00022840"/>
    </source>
</evidence>
<dbReference type="InterPro" id="IPR005930">
    <property type="entry name" value="Pyruv_COase"/>
</dbReference>
<proteinExistence type="predicted"/>
<dbReference type="InterPro" id="IPR011761">
    <property type="entry name" value="ATP-grasp"/>
</dbReference>
<comment type="caution">
    <text evidence="19">The sequence shown here is derived from an EMBL/GenBank/DDBJ whole genome shotgun (WGS) entry which is preliminary data.</text>
</comment>
<dbReference type="PROSITE" id="PS50979">
    <property type="entry name" value="BC"/>
    <property type="match status" value="1"/>
</dbReference>
<keyword evidence="10" id="KW-0092">Biotin</keyword>
<dbReference type="GO" id="GO:0005524">
    <property type="term" value="F:ATP binding"/>
    <property type="evidence" value="ECO:0007669"/>
    <property type="project" value="UniProtKB-UniRule"/>
</dbReference>
<evidence type="ECO:0000256" key="3">
    <source>
        <dbReference type="ARBA" id="ARBA00004742"/>
    </source>
</evidence>
<dbReference type="InterPro" id="IPR055268">
    <property type="entry name" value="PCB-like"/>
</dbReference>
<dbReference type="Gene3D" id="3.30.470.20">
    <property type="entry name" value="ATP-grasp fold, B domain"/>
    <property type="match status" value="1"/>
</dbReference>
<dbReference type="EC" id="6.4.1.1" evidence="4"/>
<dbReference type="PANTHER" id="PTHR43778">
    <property type="entry name" value="PYRUVATE CARBOXYLASE"/>
    <property type="match status" value="1"/>
</dbReference>
<dbReference type="InterPro" id="IPR005479">
    <property type="entry name" value="CPAse_ATP-bd"/>
</dbReference>
<keyword evidence="6 19" id="KW-0436">Ligase</keyword>
<dbReference type="PROSITE" id="PS50975">
    <property type="entry name" value="ATP_GRASP"/>
    <property type="match status" value="1"/>
</dbReference>
<evidence type="ECO:0000256" key="1">
    <source>
        <dbReference type="ARBA" id="ARBA00001953"/>
    </source>
</evidence>
<dbReference type="FunFam" id="3.30.1490.20:FF:000018">
    <property type="entry name" value="Biotin carboxylase"/>
    <property type="match status" value="1"/>
</dbReference>
<dbReference type="SUPFAM" id="SSF89000">
    <property type="entry name" value="post-HMGL domain-like"/>
    <property type="match status" value="1"/>
</dbReference>
<evidence type="ECO:0000259" key="16">
    <source>
        <dbReference type="PROSITE" id="PS50975"/>
    </source>
</evidence>
<evidence type="ECO:0000256" key="4">
    <source>
        <dbReference type="ARBA" id="ARBA00013057"/>
    </source>
</evidence>
<dbReference type="Gene3D" id="2.40.50.100">
    <property type="match status" value="1"/>
</dbReference>
<comment type="cofactor">
    <cofactor evidence="1">
        <name>biotin</name>
        <dbReference type="ChEBI" id="CHEBI:57586"/>
    </cofactor>
</comment>
<dbReference type="InterPro" id="IPR011054">
    <property type="entry name" value="Rudment_hybrid_motif"/>
</dbReference>
<evidence type="ECO:0000256" key="14">
    <source>
        <dbReference type="SAM" id="MobiDB-lite"/>
    </source>
</evidence>
<dbReference type="SUPFAM" id="SSF51246">
    <property type="entry name" value="Rudiment single hybrid motif"/>
    <property type="match status" value="1"/>
</dbReference>
<dbReference type="SUPFAM" id="SSF56059">
    <property type="entry name" value="Glutathione synthetase ATP-binding domain-like"/>
    <property type="match status" value="1"/>
</dbReference>
<dbReference type="Pfam" id="PF02786">
    <property type="entry name" value="CPSase_L_D2"/>
    <property type="match status" value="1"/>
</dbReference>
<comment type="function">
    <text evidence="2">Pyruvate carboxylase catalyzes a 2-step reaction, involving the ATP-dependent carboxylation of the covalently attached biotin in the first step and the transfer of the carboxyl group to pyruvate in the second.</text>
</comment>
<keyword evidence="7" id="KW-0479">Metal-binding</keyword>
<dbReference type="Pfam" id="PF00289">
    <property type="entry name" value="Biotin_carb_N"/>
    <property type="match status" value="1"/>
</dbReference>
<dbReference type="SUPFAM" id="SSF51569">
    <property type="entry name" value="Aldolase"/>
    <property type="match status" value="1"/>
</dbReference>
<dbReference type="InterPro" id="IPR000089">
    <property type="entry name" value="Biotin_lipoyl"/>
</dbReference>
<dbReference type="FunFam" id="3.40.50.20:FF:000010">
    <property type="entry name" value="Propionyl-CoA carboxylase subunit alpha"/>
    <property type="match status" value="1"/>
</dbReference>
<evidence type="ECO:0000259" key="15">
    <source>
        <dbReference type="PROSITE" id="PS50968"/>
    </source>
</evidence>
<evidence type="ECO:0000313" key="19">
    <source>
        <dbReference type="EMBL" id="KAJ2676022.1"/>
    </source>
</evidence>
<dbReference type="PROSITE" id="PS00866">
    <property type="entry name" value="CPSASE_1"/>
    <property type="match status" value="1"/>
</dbReference>
<dbReference type="PANTHER" id="PTHR43778:SF2">
    <property type="entry name" value="PYRUVATE CARBOXYLASE, MITOCHONDRIAL"/>
    <property type="match status" value="1"/>
</dbReference>
<evidence type="ECO:0000256" key="7">
    <source>
        <dbReference type="ARBA" id="ARBA00022723"/>
    </source>
</evidence>
<dbReference type="PROSITE" id="PS00188">
    <property type="entry name" value="BIOTIN"/>
    <property type="match status" value="1"/>
</dbReference>
<dbReference type="PROSITE" id="PS50991">
    <property type="entry name" value="PYR_CT"/>
    <property type="match status" value="1"/>
</dbReference>
<keyword evidence="8 13" id="KW-0547">Nucleotide-binding</keyword>
<evidence type="ECO:0000259" key="17">
    <source>
        <dbReference type="PROSITE" id="PS50979"/>
    </source>
</evidence>
<dbReference type="FunFam" id="3.20.20.70:FF:000033">
    <property type="entry name" value="Pyruvate carboxylase"/>
    <property type="match status" value="1"/>
</dbReference>
<dbReference type="InterPro" id="IPR001882">
    <property type="entry name" value="Biotin_BS"/>
</dbReference>
<dbReference type="InterPro" id="IPR016185">
    <property type="entry name" value="PreATP-grasp_dom_sf"/>
</dbReference>
<dbReference type="SMART" id="SM00878">
    <property type="entry name" value="Biotin_carb_C"/>
    <property type="match status" value="1"/>
</dbReference>
<gene>
    <name evidence="19" type="primary">PYC1</name>
    <name evidence="19" type="ORF">GGI25_003756</name>
</gene>
<dbReference type="NCBIfam" id="TIGR01235">
    <property type="entry name" value="pyruv_carbox"/>
    <property type="match status" value="1"/>
</dbReference>
<dbReference type="CDD" id="cd06850">
    <property type="entry name" value="biotinyl_domain"/>
    <property type="match status" value="1"/>
</dbReference>
<feature type="region of interest" description="Disordered" evidence="14">
    <location>
        <begin position="1"/>
        <end position="49"/>
    </location>
</feature>
<dbReference type="InterPro" id="IPR005482">
    <property type="entry name" value="Biotin_COase_C"/>
</dbReference>
<evidence type="ECO:0000256" key="5">
    <source>
        <dbReference type="ARBA" id="ARBA00022432"/>
    </source>
</evidence>
<feature type="domain" description="ATP-grasp" evidence="16">
    <location>
        <begin position="256"/>
        <end position="452"/>
    </location>
</feature>
<dbReference type="FunFam" id="2.40.50.100:FF:000003">
    <property type="entry name" value="Acetyl-CoA carboxylase biotin carboxyl carrier protein"/>
    <property type="match status" value="1"/>
</dbReference>
<comment type="catalytic activity">
    <reaction evidence="12">
        <text>hydrogencarbonate + pyruvate + ATP = oxaloacetate + ADP + phosphate + H(+)</text>
        <dbReference type="Rhea" id="RHEA:20844"/>
        <dbReference type="ChEBI" id="CHEBI:15361"/>
        <dbReference type="ChEBI" id="CHEBI:15378"/>
        <dbReference type="ChEBI" id="CHEBI:16452"/>
        <dbReference type="ChEBI" id="CHEBI:17544"/>
        <dbReference type="ChEBI" id="CHEBI:30616"/>
        <dbReference type="ChEBI" id="CHEBI:43474"/>
        <dbReference type="ChEBI" id="CHEBI:456216"/>
        <dbReference type="EC" id="6.4.1.1"/>
    </reaction>
</comment>
<dbReference type="Pfam" id="PF00682">
    <property type="entry name" value="HMGL-like"/>
    <property type="match status" value="1"/>
</dbReference>
<accession>A0A9W8KW89</accession>
<dbReference type="Pfam" id="PF02436">
    <property type="entry name" value="PYC_OADA"/>
    <property type="match status" value="1"/>
</dbReference>
<dbReference type="NCBIfam" id="NF006761">
    <property type="entry name" value="PRK09282.1"/>
    <property type="match status" value="1"/>
</dbReference>
<dbReference type="Pfam" id="PF02785">
    <property type="entry name" value="Biotin_carb_C"/>
    <property type="match status" value="1"/>
</dbReference>
<evidence type="ECO:0000256" key="12">
    <source>
        <dbReference type="ARBA" id="ARBA00049382"/>
    </source>
</evidence>
<feature type="domain" description="Biotin carboxylation" evidence="17">
    <location>
        <begin position="134"/>
        <end position="585"/>
    </location>
</feature>
<dbReference type="GO" id="GO:0005737">
    <property type="term" value="C:cytoplasm"/>
    <property type="evidence" value="ECO:0007669"/>
    <property type="project" value="TreeGrafter"/>
</dbReference>
<dbReference type="GO" id="GO:0004736">
    <property type="term" value="F:pyruvate carboxylase activity"/>
    <property type="evidence" value="ECO:0007669"/>
    <property type="project" value="UniProtKB-EC"/>
</dbReference>
<dbReference type="InterPro" id="IPR011764">
    <property type="entry name" value="Biotin_carboxylation_dom"/>
</dbReference>
<dbReference type="PROSITE" id="PS00867">
    <property type="entry name" value="CPSASE_2"/>
    <property type="match status" value="1"/>
</dbReference>
<dbReference type="InterPro" id="IPR013785">
    <property type="entry name" value="Aldolase_TIM"/>
</dbReference>
<feature type="domain" description="Pyruvate carboxyltransferase" evidence="18">
    <location>
        <begin position="672"/>
        <end position="942"/>
    </location>
</feature>